<keyword evidence="4 8" id="KW-0812">Transmembrane</keyword>
<proteinExistence type="inferred from homology"/>
<dbReference type="RefSeq" id="WP_169679332.1">
    <property type="nucleotide sequence ID" value="NZ_JABBNU010000003.1"/>
</dbReference>
<dbReference type="InterPro" id="IPR037066">
    <property type="entry name" value="Plug_dom_sf"/>
</dbReference>
<comment type="caution">
    <text evidence="13">The sequence shown here is derived from an EMBL/GenBank/DDBJ whole genome shotgun (WGS) entry which is preliminary data.</text>
</comment>
<dbReference type="InterPro" id="IPR039426">
    <property type="entry name" value="TonB-dep_rcpt-like"/>
</dbReference>
<evidence type="ECO:0000256" key="2">
    <source>
        <dbReference type="ARBA" id="ARBA00022448"/>
    </source>
</evidence>
<dbReference type="InterPro" id="IPR036942">
    <property type="entry name" value="Beta-barrel_TonB_sf"/>
</dbReference>
<evidence type="ECO:0000256" key="7">
    <source>
        <dbReference type="ARBA" id="ARBA00023237"/>
    </source>
</evidence>
<keyword evidence="7 8" id="KW-0998">Cell outer membrane</keyword>
<keyword evidence="6 8" id="KW-0472">Membrane</keyword>
<dbReference type="NCBIfam" id="TIGR04057">
    <property type="entry name" value="SusC_RagA_signa"/>
    <property type="match status" value="1"/>
</dbReference>
<dbReference type="EMBL" id="JABBNU010000003">
    <property type="protein sequence ID" value="NMM48088.1"/>
    <property type="molecule type" value="Genomic_DNA"/>
</dbReference>
<evidence type="ECO:0000256" key="3">
    <source>
        <dbReference type="ARBA" id="ARBA00022452"/>
    </source>
</evidence>
<evidence type="ECO:0000256" key="6">
    <source>
        <dbReference type="ARBA" id="ARBA00023136"/>
    </source>
</evidence>
<feature type="signal peptide" evidence="10">
    <location>
        <begin position="1"/>
        <end position="26"/>
    </location>
</feature>
<organism evidence="13 14">
    <name type="scientific">Marinigracilibium pacificum</name>
    <dbReference type="NCBI Taxonomy" id="2729599"/>
    <lineage>
        <taxon>Bacteria</taxon>
        <taxon>Pseudomonadati</taxon>
        <taxon>Bacteroidota</taxon>
        <taxon>Cytophagia</taxon>
        <taxon>Cytophagales</taxon>
        <taxon>Flammeovirgaceae</taxon>
        <taxon>Marinigracilibium</taxon>
    </lineage>
</organism>
<evidence type="ECO:0000313" key="13">
    <source>
        <dbReference type="EMBL" id="NMM48088.1"/>
    </source>
</evidence>
<keyword evidence="14" id="KW-1185">Reference proteome</keyword>
<name>A0A848IY43_9BACT</name>
<dbReference type="SUPFAM" id="SSF56935">
    <property type="entry name" value="Porins"/>
    <property type="match status" value="1"/>
</dbReference>
<dbReference type="GO" id="GO:0009279">
    <property type="term" value="C:cell outer membrane"/>
    <property type="evidence" value="ECO:0007669"/>
    <property type="project" value="UniProtKB-SubCell"/>
</dbReference>
<gene>
    <name evidence="13" type="ORF">HH304_06730</name>
</gene>
<keyword evidence="13" id="KW-0675">Receptor</keyword>
<dbReference type="SUPFAM" id="SSF49464">
    <property type="entry name" value="Carboxypeptidase regulatory domain-like"/>
    <property type="match status" value="1"/>
</dbReference>
<evidence type="ECO:0000256" key="10">
    <source>
        <dbReference type="SAM" id="SignalP"/>
    </source>
</evidence>
<evidence type="ECO:0000256" key="1">
    <source>
        <dbReference type="ARBA" id="ARBA00004571"/>
    </source>
</evidence>
<evidence type="ECO:0000256" key="4">
    <source>
        <dbReference type="ARBA" id="ARBA00022692"/>
    </source>
</evidence>
<feature type="chain" id="PRO_5032916899" evidence="10">
    <location>
        <begin position="27"/>
        <end position="1002"/>
    </location>
</feature>
<sequence>MKQLYQKLTCFAIVMLALMAHSPIQAQTITVSGVVSDFNGEGLPAVNVMEKGTTNGAVTDVMGNYSVTVASDAILVFSSVGFEKQEIPVNGRTSIDITLVEDIQALSEVVVVGYGIQEKKEVTSAITSVDEESFNKGNISNPAQLLQGKVAGLNISSPNPGNPFAGYNIQLRGVSTSGSNTSPLVVIDGVIGGDLNSVDPNDIESIDVLKDGSAAAIYGTRASSGVIIVTTKSGQSGEAKVDYNGFTSFESIANRVEVLSAEEYIRLGNEVFPEGDPRRPADYGSSTDWLDEITRETGFSQSHNIAVGGGNSQTKYRVSYTYRDVQGMLKGTGLKQHSVRLNLDQNLFDDFATVSVQFASTKRENKFGEDRAFGSAVVFNPTAPVRWSEADSLFYGADRNFGGYFETPNIFNQFNPVNLVENIINENKTERIFFTTKLNLNFTDNLLGVIQYSNTTFDEYGGKVVSQFTPLDDAIASGGTMSRYTNQNSNDLFEAYLNYFDDFGDFNLNVTAGYSYQYFQAVGDNIFGEGLARYGFSYHNMQTALSWQVSDDNSLRVTAPTSYKNSNTLTALFARASINYKDAVFLTLSGRYEGSSRFGPDNRYGLFPGVSAGIDIARLANLSSFDILKLRVGYGVTGNLPNEDDLYFLKYEFRNWQNINPTGTPDWVPSYTPIQNDNEDLKWEEKSEFNVGVDFALFESRLSGTIDWYVRDTKDFIERQNVAVPPNRAPTTVINAGSIRNSGVEIALNYQVVNNTDFSYTTGINFAHVKAEILELAGDGGFVDKVGAGSPGLSGQTFARVFEGGEVGDLWGFKLIGIDGDGQWLREDINGDGIINDFDKTKIGNGMPDFTFGWTNSFVYKNFDFNFFFRGAVGHDILSQHRVYYQVPAQIAAGNVLASVEELLALDNAAVQNINDYFVEDASFITLDNATIGYNFNTTNRSWLDRCRVYVTGQNLFYITGYSGVSPEVRYNSDGPLAAGIEDRNTTWSRTRTFLVGLNLTF</sequence>
<feature type="domain" description="TonB-dependent receptor-like beta-barrel" evidence="11">
    <location>
        <begin position="397"/>
        <end position="956"/>
    </location>
</feature>
<keyword evidence="5 9" id="KW-0798">TonB box</keyword>
<evidence type="ECO:0000256" key="9">
    <source>
        <dbReference type="RuleBase" id="RU003357"/>
    </source>
</evidence>
<dbReference type="Gene3D" id="2.170.130.10">
    <property type="entry name" value="TonB-dependent receptor, plug domain"/>
    <property type="match status" value="1"/>
</dbReference>
<comment type="similarity">
    <text evidence="8 9">Belongs to the TonB-dependent receptor family.</text>
</comment>
<dbReference type="Gene3D" id="2.40.170.20">
    <property type="entry name" value="TonB-dependent receptor, beta-barrel domain"/>
    <property type="match status" value="1"/>
</dbReference>
<dbReference type="Pfam" id="PF07715">
    <property type="entry name" value="Plug"/>
    <property type="match status" value="1"/>
</dbReference>
<dbReference type="NCBIfam" id="TIGR04056">
    <property type="entry name" value="OMP_RagA_SusC"/>
    <property type="match status" value="1"/>
</dbReference>
<protein>
    <submittedName>
        <fullName evidence="13">TonB-dependent receptor</fullName>
    </submittedName>
</protein>
<dbReference type="InterPro" id="IPR023996">
    <property type="entry name" value="TonB-dep_OMP_SusC/RagA"/>
</dbReference>
<keyword evidence="2 8" id="KW-0813">Transport</keyword>
<dbReference type="PROSITE" id="PS52016">
    <property type="entry name" value="TONB_DEPENDENT_REC_3"/>
    <property type="match status" value="1"/>
</dbReference>
<accession>A0A848IY43</accession>
<dbReference type="Pfam" id="PF13715">
    <property type="entry name" value="CarbopepD_reg_2"/>
    <property type="match status" value="1"/>
</dbReference>
<keyword evidence="3 8" id="KW-1134">Transmembrane beta strand</keyword>
<feature type="domain" description="TonB-dependent receptor plug" evidence="12">
    <location>
        <begin position="119"/>
        <end position="226"/>
    </location>
</feature>
<dbReference type="Proteomes" id="UP000559010">
    <property type="component" value="Unassembled WGS sequence"/>
</dbReference>
<dbReference type="InterPro" id="IPR000531">
    <property type="entry name" value="Beta-barrel_TonB"/>
</dbReference>
<evidence type="ECO:0000259" key="12">
    <source>
        <dbReference type="Pfam" id="PF07715"/>
    </source>
</evidence>
<evidence type="ECO:0000256" key="8">
    <source>
        <dbReference type="PROSITE-ProRule" id="PRU01360"/>
    </source>
</evidence>
<dbReference type="InterPro" id="IPR012910">
    <property type="entry name" value="Plug_dom"/>
</dbReference>
<evidence type="ECO:0000313" key="14">
    <source>
        <dbReference type="Proteomes" id="UP000559010"/>
    </source>
</evidence>
<keyword evidence="10" id="KW-0732">Signal</keyword>
<reference evidence="13 14" key="1">
    <citation type="submission" date="2020-04" db="EMBL/GenBank/DDBJ databases">
        <title>Flammeovirgaceae bacterium KN852 isolated from deep sea.</title>
        <authorList>
            <person name="Zhang D.-C."/>
        </authorList>
    </citation>
    <scope>NUCLEOTIDE SEQUENCE [LARGE SCALE GENOMIC DNA]</scope>
    <source>
        <strain evidence="13 14">KN852</strain>
    </source>
</reference>
<dbReference type="InterPro" id="IPR008969">
    <property type="entry name" value="CarboxyPept-like_regulatory"/>
</dbReference>
<evidence type="ECO:0000259" key="11">
    <source>
        <dbReference type="Pfam" id="PF00593"/>
    </source>
</evidence>
<dbReference type="AlphaFoldDB" id="A0A848IY43"/>
<evidence type="ECO:0000256" key="5">
    <source>
        <dbReference type="ARBA" id="ARBA00023077"/>
    </source>
</evidence>
<comment type="subcellular location">
    <subcellularLocation>
        <location evidence="1 8">Cell outer membrane</location>
        <topology evidence="1 8">Multi-pass membrane protein</topology>
    </subcellularLocation>
</comment>
<dbReference type="Pfam" id="PF00593">
    <property type="entry name" value="TonB_dep_Rec_b-barrel"/>
    <property type="match status" value="1"/>
</dbReference>
<dbReference type="InterPro" id="IPR023997">
    <property type="entry name" value="TonB-dep_OMP_SusC/RagA_CS"/>
</dbReference>